<evidence type="ECO:0000256" key="27">
    <source>
        <dbReference type="PIRNR" id="PIRNR000047"/>
    </source>
</evidence>
<keyword evidence="32" id="KW-1185">Reference proteome</keyword>
<evidence type="ECO:0000256" key="21">
    <source>
        <dbReference type="ARBA" id="ARBA00023160"/>
    </source>
</evidence>
<comment type="similarity">
    <text evidence="5 27">Belongs to the cytochrome P450 family.</text>
</comment>
<evidence type="ECO:0000256" key="19">
    <source>
        <dbReference type="ARBA" id="ARBA00023098"/>
    </source>
</evidence>
<comment type="cofactor">
    <cofactor evidence="3 27 28">
        <name>heme</name>
        <dbReference type="ChEBI" id="CHEBI:30413"/>
    </cofactor>
</comment>
<keyword evidence="15 27" id="KW-0256">Endoplasmic reticulum</keyword>
<dbReference type="GO" id="GO:0016705">
    <property type="term" value="F:oxidoreductase activity, acting on paired donors, with incorporation or reduction of molecular oxygen"/>
    <property type="evidence" value="ECO:0007669"/>
    <property type="project" value="InterPro"/>
</dbReference>
<evidence type="ECO:0000256" key="30">
    <source>
        <dbReference type="SAM" id="SignalP"/>
    </source>
</evidence>
<evidence type="ECO:0000256" key="14">
    <source>
        <dbReference type="ARBA" id="ARBA00022723"/>
    </source>
</evidence>
<evidence type="ECO:0000256" key="12">
    <source>
        <dbReference type="ARBA" id="ARBA00022617"/>
    </source>
</evidence>
<keyword evidence="18 27" id="KW-0408">Iron</keyword>
<keyword evidence="21" id="KW-0275">Fatty acid biosynthesis</keyword>
<dbReference type="PIRSF" id="PIRSF000047">
    <property type="entry name" value="Cytochrome_CYPVIIA1"/>
    <property type="match status" value="1"/>
</dbReference>
<evidence type="ECO:0000256" key="17">
    <source>
        <dbReference type="ARBA" id="ARBA00022989"/>
    </source>
</evidence>
<evidence type="ECO:0000256" key="26">
    <source>
        <dbReference type="ARBA" id="ARBA00045141"/>
    </source>
</evidence>
<dbReference type="Bgee" id="ENSOANG00000006390">
    <property type="expression patterns" value="Expressed in ovary and 7 other cell types or tissues"/>
</dbReference>
<dbReference type="EC" id="5.3.99.4" evidence="6"/>
<reference evidence="31" key="1">
    <citation type="submission" date="2025-08" db="UniProtKB">
        <authorList>
            <consortium name="Ensembl"/>
        </authorList>
    </citation>
    <scope>IDENTIFICATION</scope>
    <source>
        <strain evidence="31">Glennie</strain>
    </source>
</reference>
<evidence type="ECO:0000256" key="5">
    <source>
        <dbReference type="ARBA" id="ARBA00010617"/>
    </source>
</evidence>
<dbReference type="GO" id="GO:0001516">
    <property type="term" value="P:prostaglandin biosynthetic process"/>
    <property type="evidence" value="ECO:0007669"/>
    <property type="project" value="UniProtKB-KW"/>
</dbReference>
<keyword evidence="19" id="KW-0443">Lipid metabolism</keyword>
<accession>A0A6I8NAW7</accession>
<evidence type="ECO:0000256" key="29">
    <source>
        <dbReference type="PIRSR" id="PIRSR000047-2"/>
    </source>
</evidence>
<keyword evidence="22" id="KW-0413">Isomerase</keyword>
<keyword evidence="23" id="KW-0456">Lyase</keyword>
<dbReference type="GO" id="GO:0106256">
    <property type="term" value="F:hydroperoxy icosatetraenoate dehydratase activity"/>
    <property type="evidence" value="ECO:0007669"/>
    <property type="project" value="UniProtKB-EC"/>
</dbReference>
<evidence type="ECO:0000256" key="24">
    <source>
        <dbReference type="ARBA" id="ARBA00031205"/>
    </source>
</evidence>
<evidence type="ECO:0000256" key="7">
    <source>
        <dbReference type="ARBA" id="ARBA00013084"/>
    </source>
</evidence>
<evidence type="ECO:0000256" key="4">
    <source>
        <dbReference type="ARBA" id="ARBA00004389"/>
    </source>
</evidence>
<dbReference type="GO" id="GO:0008116">
    <property type="term" value="F:prostaglandin-I synthase activity"/>
    <property type="evidence" value="ECO:0007669"/>
    <property type="project" value="UniProtKB-EC"/>
</dbReference>
<evidence type="ECO:0000256" key="28">
    <source>
        <dbReference type="PIRSR" id="PIRSR000047-1"/>
    </source>
</evidence>
<evidence type="ECO:0000256" key="3">
    <source>
        <dbReference type="ARBA" id="ARBA00001971"/>
    </source>
</evidence>
<dbReference type="PANTHER" id="PTHR24306:SF4">
    <property type="entry name" value="PROSTACYCLIN SYNTHASE"/>
    <property type="match status" value="1"/>
</dbReference>
<evidence type="ECO:0000313" key="31">
    <source>
        <dbReference type="Ensembl" id="ENSOANP00000038327.1"/>
    </source>
</evidence>
<dbReference type="GO" id="GO:0020037">
    <property type="term" value="F:heme binding"/>
    <property type="evidence" value="ECO:0007669"/>
    <property type="project" value="InterPro"/>
</dbReference>
<comment type="catalytic activity">
    <reaction evidence="2">
        <text>a hydroperoxyeicosatetraenoate = an oxoeicosatetraenoate + H2O</text>
        <dbReference type="Rhea" id="RHEA:55556"/>
        <dbReference type="ChEBI" id="CHEBI:15377"/>
        <dbReference type="ChEBI" id="CHEBI:59720"/>
        <dbReference type="ChEBI" id="CHEBI:131859"/>
        <dbReference type="EC" id="4.2.1.152"/>
    </reaction>
    <physiologicalReaction direction="left-to-right" evidence="2">
        <dbReference type="Rhea" id="RHEA:55557"/>
    </physiologicalReaction>
</comment>
<feature type="binding site" description="axial binding residue" evidence="28">
    <location>
        <position position="394"/>
    </location>
    <ligand>
        <name>heme</name>
        <dbReference type="ChEBI" id="CHEBI:30413"/>
    </ligand>
    <ligandPart>
        <name>Fe</name>
        <dbReference type="ChEBI" id="CHEBI:18248"/>
    </ligandPart>
</feature>
<dbReference type="AlphaFoldDB" id="A0A6I8NAW7"/>
<dbReference type="PRINTS" id="PR00465">
    <property type="entry name" value="EP450IV"/>
</dbReference>
<proteinExistence type="inferred from homology"/>
<keyword evidence="14 27" id="KW-0479">Metal-binding</keyword>
<comment type="function">
    <text evidence="26">Catalyzes the biosynthesis and metabolism of eicosanoids. Catalyzes the isomerization of prostaglandin H2 to prostacyclin (= prostaglandin I2), a potent mediator of vasodilation and inhibitor of platelet aggregation. Additionally, displays dehydratase activity, toward hydroperoxyeicosatetraenoates (HPETEs), especially toward (15S)-hydroperoxy-(5Z,8Z,11Z,13E)-eicosatetraenoate (15(S)-HPETE).</text>
</comment>
<comment type="subcellular location">
    <subcellularLocation>
        <location evidence="4">Endoplasmic reticulum membrane</location>
        <topology evidence="4">Single-pass membrane protein</topology>
    </subcellularLocation>
</comment>
<feature type="binding site" evidence="29">
    <location>
        <position position="240"/>
    </location>
    <ligand>
        <name>substrate</name>
    </ligand>
</feature>
<evidence type="ECO:0000256" key="23">
    <source>
        <dbReference type="ARBA" id="ARBA00023239"/>
    </source>
</evidence>
<dbReference type="SUPFAM" id="SSF48264">
    <property type="entry name" value="Cytochrome P450"/>
    <property type="match status" value="1"/>
</dbReference>
<evidence type="ECO:0000256" key="1">
    <source>
        <dbReference type="ARBA" id="ARBA00000463"/>
    </source>
</evidence>
<evidence type="ECO:0000256" key="8">
    <source>
        <dbReference type="ARBA" id="ARBA00017409"/>
    </source>
</evidence>
<feature type="binding site" evidence="29">
    <location>
        <position position="335"/>
    </location>
    <ligand>
        <name>substrate</name>
    </ligand>
</feature>
<evidence type="ECO:0000256" key="25">
    <source>
        <dbReference type="ARBA" id="ARBA00033404"/>
    </source>
</evidence>
<dbReference type="PANTHER" id="PTHR24306">
    <property type="match status" value="1"/>
</dbReference>
<evidence type="ECO:0000256" key="6">
    <source>
        <dbReference type="ARBA" id="ARBA00012204"/>
    </source>
</evidence>
<gene>
    <name evidence="31" type="primary">PTGIS</name>
</gene>
<keyword evidence="11" id="KW-0643">Prostaglandin biosynthesis</keyword>
<keyword evidence="30" id="KW-0732">Signal</keyword>
<evidence type="ECO:0000256" key="15">
    <source>
        <dbReference type="ARBA" id="ARBA00022824"/>
    </source>
</evidence>
<dbReference type="GO" id="GO:0004497">
    <property type="term" value="F:monooxygenase activity"/>
    <property type="evidence" value="ECO:0007669"/>
    <property type="project" value="InterPro"/>
</dbReference>
<dbReference type="InterPro" id="IPR001128">
    <property type="entry name" value="Cyt_P450"/>
</dbReference>
<dbReference type="GO" id="GO:0005789">
    <property type="term" value="C:endoplasmic reticulum membrane"/>
    <property type="evidence" value="ECO:0007669"/>
    <property type="project" value="UniProtKB-SubCell"/>
</dbReference>
<dbReference type="InterPro" id="IPR036396">
    <property type="entry name" value="Cyt_P450_sf"/>
</dbReference>
<feature type="binding site" evidence="29">
    <location>
        <position position="106"/>
    </location>
    <ligand>
        <name>substrate</name>
    </ligand>
</feature>
<evidence type="ECO:0000256" key="9">
    <source>
        <dbReference type="ARBA" id="ARBA00022501"/>
    </source>
</evidence>
<evidence type="ECO:0000256" key="11">
    <source>
        <dbReference type="ARBA" id="ARBA00022585"/>
    </source>
</evidence>
<keyword evidence="20 27" id="KW-0472">Membrane</keyword>
<dbReference type="GO" id="GO:0005506">
    <property type="term" value="F:iron ion binding"/>
    <property type="evidence" value="ECO:0007669"/>
    <property type="project" value="InterPro"/>
</dbReference>
<dbReference type="GeneTree" id="ENSGT00940000153709"/>
<dbReference type="Proteomes" id="UP000002279">
    <property type="component" value="Unplaced"/>
</dbReference>
<evidence type="ECO:0000256" key="10">
    <source>
        <dbReference type="ARBA" id="ARBA00022516"/>
    </source>
</evidence>
<keyword evidence="9" id="KW-0644">Prostaglandin metabolism</keyword>
<evidence type="ECO:0000256" key="16">
    <source>
        <dbReference type="ARBA" id="ARBA00022832"/>
    </source>
</evidence>
<comment type="catalytic activity">
    <reaction evidence="1">
        <text>prostaglandin H2 = prostaglandin I2</text>
        <dbReference type="Rhea" id="RHEA:23580"/>
        <dbReference type="ChEBI" id="CHEBI:57403"/>
        <dbReference type="ChEBI" id="CHEBI:57405"/>
        <dbReference type="EC" id="5.3.99.4"/>
    </reaction>
    <physiologicalReaction direction="left-to-right" evidence="1">
        <dbReference type="Rhea" id="RHEA:23581"/>
    </physiologicalReaction>
</comment>
<keyword evidence="16" id="KW-0276">Fatty acid metabolism</keyword>
<keyword evidence="12 27" id="KW-0349">Heme</keyword>
<organism evidence="31 32">
    <name type="scientific">Ornithorhynchus anatinus</name>
    <name type="common">Duckbill platypus</name>
    <dbReference type="NCBI Taxonomy" id="9258"/>
    <lineage>
        <taxon>Eukaryota</taxon>
        <taxon>Metazoa</taxon>
        <taxon>Chordata</taxon>
        <taxon>Craniata</taxon>
        <taxon>Vertebrata</taxon>
        <taxon>Euteleostomi</taxon>
        <taxon>Mammalia</taxon>
        <taxon>Monotremata</taxon>
        <taxon>Ornithorhynchidae</taxon>
        <taxon>Ornithorhynchus</taxon>
    </lineage>
</organism>
<evidence type="ECO:0000313" key="32">
    <source>
        <dbReference type="Proteomes" id="UP000002279"/>
    </source>
</evidence>
<name>A0A6I8NAW7_ORNAN</name>
<protein>
    <recommendedName>
        <fullName evidence="8">Prostacyclin synthase</fullName>
        <ecNumber evidence="7">4.2.1.152</ecNumber>
        <ecNumber evidence="6">5.3.99.4</ecNumber>
    </recommendedName>
    <alternativeName>
        <fullName evidence="25">Hydroperoxy icosatetraenoate dehydratase</fullName>
    </alternativeName>
    <alternativeName>
        <fullName evidence="24">Prostaglandin I2 synthase</fullName>
    </alternativeName>
</protein>
<keyword evidence="17" id="KW-1133">Transmembrane helix</keyword>
<evidence type="ECO:0000256" key="18">
    <source>
        <dbReference type="ARBA" id="ARBA00023004"/>
    </source>
</evidence>
<feature type="chain" id="PRO_5026008371" description="Prostacyclin synthase" evidence="30">
    <location>
        <begin position="25"/>
        <end position="453"/>
    </location>
</feature>
<dbReference type="InterPro" id="IPR024204">
    <property type="entry name" value="Cyt_P450_CYP7A1-type"/>
</dbReference>
<evidence type="ECO:0000256" key="20">
    <source>
        <dbReference type="ARBA" id="ARBA00023136"/>
    </source>
</evidence>
<evidence type="ECO:0000256" key="13">
    <source>
        <dbReference type="ARBA" id="ARBA00022692"/>
    </source>
</evidence>
<dbReference type="InterPro" id="IPR002403">
    <property type="entry name" value="Cyt_P450_E_grp-IV"/>
</dbReference>
<keyword evidence="10" id="KW-0444">Lipid biosynthesis</keyword>
<sequence length="453" mass="52058">MPWVLLGGLLAGLLLLLLLSRRRTRHPREPPLDRGLIPWLGHALEFGKDTAHFLSRMKQKHGDIFTVLAAGRFVTVLLDPHSYDSVVWESSSKLDFHKYAVFLMERIFDVRLPHYDPREEKAKLKPAGYLTLFGNEGARYDDPAGQTQDRAHSAEVYQHFRQLDHLLMKLARSSLSSGEKEEVAGIKVRLWRLLSTQRLRGKANKSCWVESYREHLEALRVGEEMQARAMLLQLWATQGNAGPAAFWLLLFLLKNPKALAAVQGELERVFGQTGQPLTPKESVTQETLDNTPIFDSVLSESLRLTAAPFITREVLDDLDLPLADGRKYRLRKGDRLLLFPFLSPQMDPEIYERPEEFKFDRFLNPDGTEKRDFYKGGKRLRNYNMPWGAGNNVCLGKSHAINSIKQFVFFLLNNFNLELKNPEEPIPKFDKSRYGFGLLQPERDVTVRYRVKA</sequence>
<dbReference type="EC" id="4.2.1.152" evidence="7"/>
<reference evidence="31" key="2">
    <citation type="submission" date="2025-09" db="UniProtKB">
        <authorList>
            <consortium name="Ensembl"/>
        </authorList>
    </citation>
    <scope>IDENTIFICATION</scope>
    <source>
        <strain evidence="31">Glennie</strain>
    </source>
</reference>
<evidence type="ECO:0000256" key="2">
    <source>
        <dbReference type="ARBA" id="ARBA00001719"/>
    </source>
</evidence>
<dbReference type="Pfam" id="PF00067">
    <property type="entry name" value="p450"/>
    <property type="match status" value="1"/>
</dbReference>
<dbReference type="Gene3D" id="1.10.630.10">
    <property type="entry name" value="Cytochrome P450"/>
    <property type="match status" value="1"/>
</dbReference>
<dbReference type="Ensembl" id="ENSOANT00000073411.1">
    <property type="protein sequence ID" value="ENSOANP00000038327.1"/>
    <property type="gene ID" value="ENSOANG00000006390.3"/>
</dbReference>
<feature type="binding site" evidence="29">
    <location>
        <position position="112"/>
    </location>
    <ligand>
        <name>substrate</name>
    </ligand>
</feature>
<keyword evidence="13" id="KW-0812">Transmembrane</keyword>
<evidence type="ECO:0000256" key="22">
    <source>
        <dbReference type="ARBA" id="ARBA00023235"/>
    </source>
</evidence>
<feature type="signal peptide" evidence="30">
    <location>
        <begin position="1"/>
        <end position="24"/>
    </location>
</feature>